<gene>
    <name evidence="1" type="ORF">HJG59_008995</name>
</gene>
<sequence length="173" mass="19059">MSTSPTARRWSFRSLQSFRPEIAALDHKGSARVGNQSLLRLRFGDPALLPLPPRALTFTGARAQRRTAERGREGRAGVRACVSLRQRARRRERARGKGGFGRGASASLGYVAQLLGSGYSFLPSPRPSAEFLLRRETVLTPAALPRRQSLLARPWERPGRAALRGEGKPFCPD</sequence>
<protein>
    <submittedName>
        <fullName evidence="1">Uncharacterized protein</fullName>
    </submittedName>
</protein>
<organism evidence="1 2">
    <name type="scientific">Molossus molossus</name>
    <name type="common">Pallas' mastiff bat</name>
    <name type="synonym">Vespertilio molossus</name>
    <dbReference type="NCBI Taxonomy" id="27622"/>
    <lineage>
        <taxon>Eukaryota</taxon>
        <taxon>Metazoa</taxon>
        <taxon>Chordata</taxon>
        <taxon>Craniata</taxon>
        <taxon>Vertebrata</taxon>
        <taxon>Euteleostomi</taxon>
        <taxon>Mammalia</taxon>
        <taxon>Eutheria</taxon>
        <taxon>Laurasiatheria</taxon>
        <taxon>Chiroptera</taxon>
        <taxon>Yangochiroptera</taxon>
        <taxon>Molossidae</taxon>
        <taxon>Molossus</taxon>
    </lineage>
</organism>
<name>A0A7J8E2N9_MOLMO</name>
<dbReference type="Proteomes" id="UP000550707">
    <property type="component" value="Unassembled WGS sequence"/>
</dbReference>
<dbReference type="InParanoid" id="A0A7J8E2N9"/>
<accession>A0A7J8E2N9</accession>
<keyword evidence="2" id="KW-1185">Reference proteome</keyword>
<dbReference type="EMBL" id="JACASF010000015">
    <property type="protein sequence ID" value="KAF6429630.1"/>
    <property type="molecule type" value="Genomic_DNA"/>
</dbReference>
<evidence type="ECO:0000313" key="2">
    <source>
        <dbReference type="Proteomes" id="UP000550707"/>
    </source>
</evidence>
<evidence type="ECO:0000313" key="1">
    <source>
        <dbReference type="EMBL" id="KAF6429630.1"/>
    </source>
</evidence>
<dbReference type="AlphaFoldDB" id="A0A7J8E2N9"/>
<comment type="caution">
    <text evidence="1">The sequence shown here is derived from an EMBL/GenBank/DDBJ whole genome shotgun (WGS) entry which is preliminary data.</text>
</comment>
<proteinExistence type="predicted"/>
<reference evidence="1 2" key="1">
    <citation type="journal article" date="2020" name="Nature">
        <title>Six reference-quality genomes reveal evolution of bat adaptations.</title>
        <authorList>
            <person name="Jebb D."/>
            <person name="Huang Z."/>
            <person name="Pippel M."/>
            <person name="Hughes G.M."/>
            <person name="Lavrichenko K."/>
            <person name="Devanna P."/>
            <person name="Winkler S."/>
            <person name="Jermiin L.S."/>
            <person name="Skirmuntt E.C."/>
            <person name="Katzourakis A."/>
            <person name="Burkitt-Gray L."/>
            <person name="Ray D.A."/>
            <person name="Sullivan K.A.M."/>
            <person name="Roscito J.G."/>
            <person name="Kirilenko B.M."/>
            <person name="Davalos L.M."/>
            <person name="Corthals A.P."/>
            <person name="Power M.L."/>
            <person name="Jones G."/>
            <person name="Ransome R.D."/>
            <person name="Dechmann D.K.N."/>
            <person name="Locatelli A.G."/>
            <person name="Puechmaille S.J."/>
            <person name="Fedrigo O."/>
            <person name="Jarvis E.D."/>
            <person name="Hiller M."/>
            <person name="Vernes S.C."/>
            <person name="Myers E.W."/>
            <person name="Teeling E.C."/>
        </authorList>
    </citation>
    <scope>NUCLEOTIDE SEQUENCE [LARGE SCALE GENOMIC DNA]</scope>
    <source>
        <strain evidence="1">MMolMol1</strain>
        <tissue evidence="1">Muscle</tissue>
    </source>
</reference>